<proteinExistence type="predicted"/>
<dbReference type="STRING" id="1566387.QV13_05050"/>
<dbReference type="PANTHER" id="PTHR11220:SF58">
    <property type="entry name" value="SOUL HEME-BINDING FAMILY PROTEIN"/>
    <property type="match status" value="1"/>
</dbReference>
<keyword evidence="2" id="KW-1185">Reference proteome</keyword>
<dbReference type="OrthoDB" id="2156220at2"/>
<dbReference type="InterPro" id="IPR011256">
    <property type="entry name" value="Reg_factor_effector_dom_sf"/>
</dbReference>
<dbReference type="RefSeq" id="WP_065996821.1">
    <property type="nucleotide sequence ID" value="NZ_MDEO01000026.1"/>
</dbReference>
<organism evidence="1 2">
    <name type="scientific">Mesorhizobium hungaricum</name>
    <dbReference type="NCBI Taxonomy" id="1566387"/>
    <lineage>
        <taxon>Bacteria</taxon>
        <taxon>Pseudomonadati</taxon>
        <taxon>Pseudomonadota</taxon>
        <taxon>Alphaproteobacteria</taxon>
        <taxon>Hyphomicrobiales</taxon>
        <taxon>Phyllobacteriaceae</taxon>
        <taxon>Mesorhizobium</taxon>
    </lineage>
</organism>
<comment type="caution">
    <text evidence="1">The sequence shown here is derived from an EMBL/GenBank/DDBJ whole genome shotgun (WGS) entry which is preliminary data.</text>
</comment>
<dbReference type="Proteomes" id="UP000094412">
    <property type="component" value="Unassembled WGS sequence"/>
</dbReference>
<sequence length="208" mass="23000">MAGKISGLFAAGLAVIGYRAGVEEPPYSIVAHSGELEIRRYDQRLAAETTLSGKTMEDTRRAAFQILADYIFGNNKAKTKIAMTAPVAQSSQQVEMTAPVGQQRTAEGWTMKFFLPSDLTVDTAPEPRDRRVKLVIVPEQDYAVLRFTGRRDDAAVQSQIARLKAALAGSEWQSAGEPVAWFYDPPWTLPFLRRNEVAVKVHCADLKD</sequence>
<dbReference type="InterPro" id="IPR006917">
    <property type="entry name" value="SOUL_heme-bd"/>
</dbReference>
<gene>
    <name evidence="1" type="ORF">QV13_05050</name>
</gene>
<accession>A0A1C2E746</accession>
<dbReference type="SUPFAM" id="SSF55136">
    <property type="entry name" value="Probable bacterial effector-binding domain"/>
    <property type="match status" value="1"/>
</dbReference>
<reference evidence="1 2" key="1">
    <citation type="submission" date="2016-08" db="EMBL/GenBank/DDBJ databases">
        <title>Whole genome sequence of Mesorhizobium sp. strain UASWS1009 isolated from industrial sewage.</title>
        <authorList>
            <person name="Crovadore J."/>
            <person name="Calmin G."/>
            <person name="Chablais R."/>
            <person name="Cochard B."/>
            <person name="Lefort F."/>
        </authorList>
    </citation>
    <scope>NUCLEOTIDE SEQUENCE [LARGE SCALE GENOMIC DNA]</scope>
    <source>
        <strain evidence="1 2">UASWS1009</strain>
    </source>
</reference>
<name>A0A1C2E746_9HYPH</name>
<dbReference type="EMBL" id="MDEO01000026">
    <property type="protein sequence ID" value="OCX22821.1"/>
    <property type="molecule type" value="Genomic_DNA"/>
</dbReference>
<evidence type="ECO:0008006" key="3">
    <source>
        <dbReference type="Google" id="ProtNLM"/>
    </source>
</evidence>
<evidence type="ECO:0000313" key="1">
    <source>
        <dbReference type="EMBL" id="OCX22821.1"/>
    </source>
</evidence>
<dbReference type="PANTHER" id="PTHR11220">
    <property type="entry name" value="HEME-BINDING PROTEIN-RELATED"/>
    <property type="match status" value="1"/>
</dbReference>
<dbReference type="Gene3D" id="3.20.80.10">
    <property type="entry name" value="Regulatory factor, effector binding domain"/>
    <property type="match status" value="1"/>
</dbReference>
<dbReference type="AlphaFoldDB" id="A0A1C2E746"/>
<protein>
    <recommendedName>
        <fullName evidence="3">Heme-binding protein</fullName>
    </recommendedName>
</protein>
<dbReference type="Pfam" id="PF04832">
    <property type="entry name" value="SOUL"/>
    <property type="match status" value="1"/>
</dbReference>
<evidence type="ECO:0000313" key="2">
    <source>
        <dbReference type="Proteomes" id="UP000094412"/>
    </source>
</evidence>